<dbReference type="STRING" id="303518.ENSPNYP00000003772"/>
<feature type="repeat" description="ANK" evidence="3">
    <location>
        <begin position="199"/>
        <end position="231"/>
    </location>
</feature>
<dbReference type="CDD" id="cd01670">
    <property type="entry name" value="Death"/>
    <property type="match status" value="1"/>
</dbReference>
<dbReference type="GO" id="GO:0007165">
    <property type="term" value="P:signal transduction"/>
    <property type="evidence" value="ECO:0007669"/>
    <property type="project" value="InterPro"/>
</dbReference>
<evidence type="ECO:0000259" key="4">
    <source>
        <dbReference type="PROSITE" id="PS50017"/>
    </source>
</evidence>
<reference evidence="5" key="1">
    <citation type="submission" date="2023-09" db="UniProtKB">
        <authorList>
            <consortium name="Ensembl"/>
        </authorList>
    </citation>
    <scope>IDENTIFICATION</scope>
</reference>
<evidence type="ECO:0000256" key="3">
    <source>
        <dbReference type="PROSITE-ProRule" id="PRU00023"/>
    </source>
</evidence>
<dbReference type="PANTHER" id="PTHR24161">
    <property type="entry name" value="ANK_REP_REGION DOMAIN-CONTAINING PROTEIN-RELATED"/>
    <property type="match status" value="1"/>
</dbReference>
<dbReference type="GeneTree" id="ENSGT00940000154170"/>
<feature type="repeat" description="ANK" evidence="3">
    <location>
        <begin position="46"/>
        <end position="78"/>
    </location>
</feature>
<keyword evidence="2 3" id="KW-0040">ANK repeat</keyword>
<proteinExistence type="predicted"/>
<dbReference type="PRINTS" id="PR01415">
    <property type="entry name" value="ANKYRIN"/>
</dbReference>
<dbReference type="Pfam" id="PF00531">
    <property type="entry name" value="Death"/>
    <property type="match status" value="1"/>
</dbReference>
<dbReference type="SUPFAM" id="SSF47986">
    <property type="entry name" value="DEATH domain"/>
    <property type="match status" value="1"/>
</dbReference>
<feature type="repeat" description="ANK" evidence="3">
    <location>
        <begin position="268"/>
        <end position="300"/>
    </location>
</feature>
<dbReference type="InterPro" id="IPR000488">
    <property type="entry name" value="Death_dom"/>
</dbReference>
<dbReference type="PROSITE" id="PS50017">
    <property type="entry name" value="DEATH_DOMAIN"/>
    <property type="match status" value="1"/>
</dbReference>
<dbReference type="InterPro" id="IPR036770">
    <property type="entry name" value="Ankyrin_rpt-contain_sf"/>
</dbReference>
<dbReference type="AlphaFoldDB" id="A0A3B4EZI8"/>
<accession>A0A3B4EZI8</accession>
<feature type="repeat" description="ANK" evidence="3">
    <location>
        <begin position="232"/>
        <end position="264"/>
    </location>
</feature>
<dbReference type="Pfam" id="PF12796">
    <property type="entry name" value="Ank_2"/>
    <property type="match status" value="2"/>
</dbReference>
<dbReference type="PANTHER" id="PTHR24161:SF85">
    <property type="entry name" value="PALMITOYLTRANSFERASE HIP14"/>
    <property type="match status" value="1"/>
</dbReference>
<evidence type="ECO:0000256" key="2">
    <source>
        <dbReference type="ARBA" id="ARBA00023043"/>
    </source>
</evidence>
<dbReference type="InterPro" id="IPR011029">
    <property type="entry name" value="DEATH-like_dom_sf"/>
</dbReference>
<dbReference type="Gene3D" id="1.10.533.10">
    <property type="entry name" value="Death Domain, Fas"/>
    <property type="match status" value="1"/>
</dbReference>
<dbReference type="Ensembl" id="ENSPNYT00000003869.1">
    <property type="protein sequence ID" value="ENSPNYP00000003772.1"/>
    <property type="gene ID" value="ENSPNYG00000002920.1"/>
</dbReference>
<evidence type="ECO:0000313" key="5">
    <source>
        <dbReference type="Ensembl" id="ENSPNYP00000003772.1"/>
    </source>
</evidence>
<dbReference type="PROSITE" id="PS50297">
    <property type="entry name" value="ANK_REP_REGION"/>
    <property type="match status" value="3"/>
</dbReference>
<dbReference type="Gene3D" id="1.25.40.20">
    <property type="entry name" value="Ankyrin repeat-containing domain"/>
    <property type="match status" value="3"/>
</dbReference>
<protein>
    <submittedName>
        <fullName evidence="5">Ankyrin repeat and death domain containing 1A</fullName>
    </submittedName>
</protein>
<dbReference type="SMART" id="SM00248">
    <property type="entry name" value="ANK"/>
    <property type="match status" value="7"/>
</dbReference>
<dbReference type="InterPro" id="IPR002110">
    <property type="entry name" value="Ankyrin_rpt"/>
</dbReference>
<dbReference type="PROSITE" id="PS50088">
    <property type="entry name" value="ANK_REPEAT"/>
    <property type="match status" value="4"/>
</dbReference>
<name>A0A3B4EZI8_9CICH</name>
<dbReference type="SUPFAM" id="SSF48403">
    <property type="entry name" value="Ankyrin repeat"/>
    <property type="match status" value="1"/>
</dbReference>
<feature type="domain" description="Death" evidence="4">
    <location>
        <begin position="390"/>
        <end position="464"/>
    </location>
</feature>
<evidence type="ECO:0000256" key="1">
    <source>
        <dbReference type="ARBA" id="ARBA00022737"/>
    </source>
</evidence>
<keyword evidence="1" id="KW-0677">Repeat</keyword>
<sequence length="477" mass="53799">MGSQCQDGVTLLWSEKDFHDAAKRNDTWKMQELIKKGVDVNAKNKVSRKALHWAAGAGNEQALRLLLEHDMDINETDSVSKLELIQEQFLTSLVTKFLCKFGGKLKGDCILLQMWIKTAAHTCSCYSLVRCIHSWNIVGFPSKFDPFQFAYWQTHSIEDAISLALYRNLAHLEKNTIIPQHLVGKLGDLSFSPSLLNPDDLTPLHTAADGGHYECVRLLLDSGCNVNAQTNRKMNALHYVAQHGHDREASLLLKAGINVDAINNVSTQHCTPLHLAVFNNHTKVVRLLIDAGSNLNATDIRQQTALHIASEHGWHDLAEMMLISRVSLSLTDKQGKTCLEVAARGNHVVLVDMIIKADRFSKWEKDHQPETQHFRSVLWTLATKHLCYGEWKILAQHWDFSEAHIQAIEQQWTGKKSFKDHGHRMLLIWLHGVLVAGENPTKGLYEGLVEISRTDLAEFIRQKANSQTSSPKMCCVM</sequence>
<organism evidence="5">
    <name type="scientific">Pundamilia nyererei</name>
    <dbReference type="NCBI Taxonomy" id="303518"/>
    <lineage>
        <taxon>Eukaryota</taxon>
        <taxon>Metazoa</taxon>
        <taxon>Chordata</taxon>
        <taxon>Craniata</taxon>
        <taxon>Vertebrata</taxon>
        <taxon>Euteleostomi</taxon>
        <taxon>Actinopterygii</taxon>
        <taxon>Neopterygii</taxon>
        <taxon>Teleostei</taxon>
        <taxon>Neoteleostei</taxon>
        <taxon>Acanthomorphata</taxon>
        <taxon>Ovalentaria</taxon>
        <taxon>Cichlomorphae</taxon>
        <taxon>Cichliformes</taxon>
        <taxon>Cichlidae</taxon>
        <taxon>African cichlids</taxon>
        <taxon>Pseudocrenilabrinae</taxon>
        <taxon>Haplochromini</taxon>
        <taxon>Pundamilia</taxon>
    </lineage>
</organism>